<feature type="compositionally biased region" description="Low complexity" evidence="3">
    <location>
        <begin position="139"/>
        <end position="155"/>
    </location>
</feature>
<dbReference type="GeneID" id="752681"/>
<feature type="region of interest" description="Disordered" evidence="3">
    <location>
        <begin position="43"/>
        <end position="195"/>
    </location>
</feature>
<dbReference type="PANTHER" id="PTHR19307">
    <property type="entry name" value="TUMOR PROTEIN D52"/>
    <property type="match status" value="1"/>
</dbReference>
<dbReference type="InParanoid" id="A0A7M7HG75"/>
<evidence type="ECO:0000256" key="1">
    <source>
        <dbReference type="ARBA" id="ARBA00005702"/>
    </source>
</evidence>
<dbReference type="Proteomes" id="UP000007110">
    <property type="component" value="Unassembled WGS sequence"/>
</dbReference>
<accession>A0A7M7HG75</accession>
<dbReference type="PANTHER" id="PTHR19307:SF14">
    <property type="entry name" value="TUMOR PROTEIN D52"/>
    <property type="match status" value="1"/>
</dbReference>
<feature type="region of interest" description="Disordered" evidence="3">
    <location>
        <begin position="1"/>
        <end position="23"/>
    </location>
</feature>
<dbReference type="AlphaFoldDB" id="A0A7M7HG75"/>
<organism evidence="4 5">
    <name type="scientific">Strongylocentrotus purpuratus</name>
    <name type="common">Purple sea urchin</name>
    <dbReference type="NCBI Taxonomy" id="7668"/>
    <lineage>
        <taxon>Eukaryota</taxon>
        <taxon>Metazoa</taxon>
        <taxon>Echinodermata</taxon>
        <taxon>Eleutherozoa</taxon>
        <taxon>Echinozoa</taxon>
        <taxon>Echinoidea</taxon>
        <taxon>Euechinoidea</taxon>
        <taxon>Echinacea</taxon>
        <taxon>Camarodonta</taxon>
        <taxon>Echinidea</taxon>
        <taxon>Strongylocentrotidae</taxon>
        <taxon>Strongylocentrotus</taxon>
    </lineage>
</organism>
<feature type="compositionally biased region" description="Polar residues" evidence="3">
    <location>
        <begin position="13"/>
        <end position="23"/>
    </location>
</feature>
<evidence type="ECO:0000256" key="3">
    <source>
        <dbReference type="SAM" id="MobiDB-lite"/>
    </source>
</evidence>
<dbReference type="EnsemblMetazoa" id="XM_011675212">
    <property type="protein sequence ID" value="XP_011673514"/>
    <property type="gene ID" value="LOC752681"/>
</dbReference>
<evidence type="ECO:0000313" key="5">
    <source>
        <dbReference type="Proteomes" id="UP000007110"/>
    </source>
</evidence>
<comment type="similarity">
    <text evidence="1">Belongs to the TPD52 family.</text>
</comment>
<feature type="region of interest" description="Disordered" evidence="3">
    <location>
        <begin position="330"/>
        <end position="374"/>
    </location>
</feature>
<feature type="compositionally biased region" description="Basic and acidic residues" evidence="3">
    <location>
        <begin position="121"/>
        <end position="137"/>
    </location>
</feature>
<keyword evidence="5" id="KW-1185">Reference proteome</keyword>
<reference evidence="4" key="2">
    <citation type="submission" date="2021-01" db="UniProtKB">
        <authorList>
            <consortium name="EnsemblMetazoa"/>
        </authorList>
    </citation>
    <scope>IDENTIFICATION</scope>
</reference>
<protein>
    <recommendedName>
        <fullName evidence="6">Tumor protein D52</fullName>
    </recommendedName>
</protein>
<feature type="compositionally biased region" description="Polar residues" evidence="3">
    <location>
        <begin position="172"/>
        <end position="192"/>
    </location>
</feature>
<reference evidence="5" key="1">
    <citation type="submission" date="2015-02" db="EMBL/GenBank/DDBJ databases">
        <title>Genome sequencing for Strongylocentrotus purpuratus.</title>
        <authorList>
            <person name="Murali S."/>
            <person name="Liu Y."/>
            <person name="Vee V."/>
            <person name="English A."/>
            <person name="Wang M."/>
            <person name="Skinner E."/>
            <person name="Han Y."/>
            <person name="Muzny D.M."/>
            <person name="Worley K.C."/>
            <person name="Gibbs R.A."/>
        </authorList>
    </citation>
    <scope>NUCLEOTIDE SEQUENCE</scope>
</reference>
<feature type="compositionally biased region" description="Polar residues" evidence="3">
    <location>
        <begin position="93"/>
        <end position="102"/>
    </location>
</feature>
<dbReference type="InterPro" id="IPR007327">
    <property type="entry name" value="TPD52"/>
</dbReference>
<sequence length="374" mass="40802">MEPPSKAGCDIGVQTTTPSLNSLSPILDHRLYNFDDGDSEWSFLDMEKTQPSDNNKRTSARPKSARMPQDGSSQSVPSPEEDGYCSQEELGNELQTDDQSYKSPLKDAPSYSTYLALVPDLHVDGADSEPESPHDEDTISTATSATDTSTTPAITVSDDQAGGLGRDDSTPLFEQSPASTPSELASPTNENLNIDDAERERLKTELAEVELDVEALRQTLRAKEMRAKEIRRKLGITQVAVLKSDVRAGWTNFKQSSAFVWTSTKVKTWNESVTQSEVYNKTKTGFQSAGQKTGAAFSSFGSAVTKKLGEVRESTAFKSFEDKVSTTATTLKTKVAGQKPDEESSFEDVLQSTANERTPDPQPNPPLPEEKVPM</sequence>
<feature type="compositionally biased region" description="Basic and acidic residues" evidence="3">
    <location>
        <begin position="45"/>
        <end position="56"/>
    </location>
</feature>
<keyword evidence="2" id="KW-0175">Coiled coil</keyword>
<dbReference type="OrthoDB" id="10000687at2759"/>
<dbReference type="Pfam" id="PF04201">
    <property type="entry name" value="TPD52"/>
    <property type="match status" value="2"/>
</dbReference>
<name>A0A7M7HG75_STRPU</name>
<evidence type="ECO:0008006" key="6">
    <source>
        <dbReference type="Google" id="ProtNLM"/>
    </source>
</evidence>
<evidence type="ECO:0000313" key="4">
    <source>
        <dbReference type="EnsemblMetazoa" id="XP_011673514"/>
    </source>
</evidence>
<dbReference type="GO" id="GO:0005737">
    <property type="term" value="C:cytoplasm"/>
    <property type="evidence" value="ECO:0000318"/>
    <property type="project" value="GO_Central"/>
</dbReference>
<proteinExistence type="inferred from homology"/>
<evidence type="ECO:0000256" key="2">
    <source>
        <dbReference type="ARBA" id="ARBA00023054"/>
    </source>
</evidence>
<dbReference type="RefSeq" id="XP_011673514.1">
    <property type="nucleotide sequence ID" value="XM_011675212.2"/>
</dbReference>